<name>A0A7K1FUU3_9ACTN</name>
<organism evidence="3 4">
    <name type="scientific">Nakamurella alba</name>
    <dbReference type="NCBI Taxonomy" id="2665158"/>
    <lineage>
        <taxon>Bacteria</taxon>
        <taxon>Bacillati</taxon>
        <taxon>Actinomycetota</taxon>
        <taxon>Actinomycetes</taxon>
        <taxon>Nakamurellales</taxon>
        <taxon>Nakamurellaceae</taxon>
        <taxon>Nakamurella</taxon>
    </lineage>
</organism>
<proteinExistence type="predicted"/>
<dbReference type="InterPro" id="IPR021421">
    <property type="entry name" value="DUF3071"/>
</dbReference>
<feature type="region of interest" description="Disordered" evidence="1">
    <location>
        <begin position="205"/>
        <end position="309"/>
    </location>
</feature>
<feature type="compositionally biased region" description="Low complexity" evidence="1">
    <location>
        <begin position="227"/>
        <end position="241"/>
    </location>
</feature>
<protein>
    <submittedName>
        <fullName evidence="3">DUF3071 domain-containing protein</fullName>
    </submittedName>
</protein>
<accession>A0A7K1FUU3</accession>
<sequence length="309" mass="32970">MRALRILGLADGGRSLLCEDPSSAEQFTLPVDGTLRAAVRGETAVLGQLEFDGDAQLRPKEIQSRIRAGASVEELAALAGTSLHRIERFAHPVLLERSSIAEKARKARPSIDGISGLASLETTVAGALAARGNEDPVVWDAHKEDGDWVLTLSWNVGRSTRRAEWTYHRGPDGGTLTARNDAAADLVDPALKILRPMRELRAVGGPAVPMAPRSTAASAPTPPPALLDPTVPTVPTAPAEPVVERERRLVEETVTDERSGAVPPKPKPETPSGERRTGTDSARPASRGGRRPAMPSWEEVLLGTRSTKD</sequence>
<comment type="caution">
    <text evidence="3">The sequence shown here is derived from an EMBL/GenBank/DDBJ whole genome shotgun (WGS) entry which is preliminary data.</text>
</comment>
<feature type="compositionally biased region" description="Basic and acidic residues" evidence="1">
    <location>
        <begin position="266"/>
        <end position="278"/>
    </location>
</feature>
<feature type="compositionally biased region" description="Low complexity" evidence="1">
    <location>
        <begin position="281"/>
        <end position="293"/>
    </location>
</feature>
<reference evidence="3 4" key="1">
    <citation type="submission" date="2019-11" db="EMBL/GenBank/DDBJ databases">
        <authorList>
            <person name="Jiang L.-Q."/>
        </authorList>
    </citation>
    <scope>NUCLEOTIDE SEQUENCE [LARGE SCALE GENOMIC DNA]</scope>
    <source>
        <strain evidence="3 4">YIM 132087</strain>
    </source>
</reference>
<feature type="domain" description="DUF3071" evidence="2">
    <location>
        <begin position="1"/>
        <end position="167"/>
    </location>
</feature>
<gene>
    <name evidence="3" type="ORF">GIS00_23845</name>
</gene>
<evidence type="ECO:0000256" key="1">
    <source>
        <dbReference type="SAM" id="MobiDB-lite"/>
    </source>
</evidence>
<evidence type="ECO:0000313" key="3">
    <source>
        <dbReference type="EMBL" id="MTD16973.1"/>
    </source>
</evidence>
<evidence type="ECO:0000313" key="4">
    <source>
        <dbReference type="Proteomes" id="UP000460221"/>
    </source>
</evidence>
<dbReference type="NCBIfam" id="NF040712">
    <property type="entry name" value="SepH"/>
    <property type="match status" value="1"/>
</dbReference>
<keyword evidence="4" id="KW-1185">Reference proteome</keyword>
<dbReference type="Pfam" id="PF11268">
    <property type="entry name" value="DUF3071"/>
    <property type="match status" value="1"/>
</dbReference>
<feature type="compositionally biased region" description="Basic and acidic residues" evidence="1">
    <location>
        <begin position="242"/>
        <end position="259"/>
    </location>
</feature>
<dbReference type="AlphaFoldDB" id="A0A7K1FUU3"/>
<dbReference type="InterPro" id="IPR047682">
    <property type="entry name" value="SepH-like"/>
</dbReference>
<dbReference type="EMBL" id="WLYK01000012">
    <property type="protein sequence ID" value="MTD16973.1"/>
    <property type="molecule type" value="Genomic_DNA"/>
</dbReference>
<dbReference type="Proteomes" id="UP000460221">
    <property type="component" value="Unassembled WGS sequence"/>
</dbReference>
<evidence type="ECO:0000259" key="2">
    <source>
        <dbReference type="Pfam" id="PF11268"/>
    </source>
</evidence>
<dbReference type="RefSeq" id="WP_154770972.1">
    <property type="nucleotide sequence ID" value="NZ_WLYK01000012.1"/>
</dbReference>